<evidence type="ECO:0008006" key="4">
    <source>
        <dbReference type="Google" id="ProtNLM"/>
    </source>
</evidence>
<reference evidence="2 3" key="1">
    <citation type="submission" date="2024-06" db="EMBL/GenBank/DDBJ databases">
        <title>The Natural Products Discovery Center: Release of the First 8490 Sequenced Strains for Exploring Actinobacteria Biosynthetic Diversity.</title>
        <authorList>
            <person name="Kalkreuter E."/>
            <person name="Kautsar S.A."/>
            <person name="Yang D."/>
            <person name="Bader C.D."/>
            <person name="Teijaro C.N."/>
            <person name="Fluegel L."/>
            <person name="Davis C.M."/>
            <person name="Simpson J.R."/>
            <person name="Lauterbach L."/>
            <person name="Steele A.D."/>
            <person name="Gui C."/>
            <person name="Meng S."/>
            <person name="Li G."/>
            <person name="Viehrig K."/>
            <person name="Ye F."/>
            <person name="Su P."/>
            <person name="Kiefer A.F."/>
            <person name="Nichols A."/>
            <person name="Cepeda A.J."/>
            <person name="Yan W."/>
            <person name="Fan B."/>
            <person name="Jiang Y."/>
            <person name="Adhikari A."/>
            <person name="Zheng C.-J."/>
            <person name="Schuster L."/>
            <person name="Cowan T.M."/>
            <person name="Smanski M.J."/>
            <person name="Chevrette M.G."/>
            <person name="De Carvalho L.P.S."/>
            <person name="Shen B."/>
        </authorList>
    </citation>
    <scope>NUCLEOTIDE SEQUENCE [LARGE SCALE GENOMIC DNA]</scope>
    <source>
        <strain evidence="2 3">NPDC052768</strain>
    </source>
</reference>
<dbReference type="Proteomes" id="UP001552527">
    <property type="component" value="Unassembled WGS sequence"/>
</dbReference>
<dbReference type="EMBL" id="JBFATE010000001">
    <property type="protein sequence ID" value="MEV5244398.1"/>
    <property type="molecule type" value="Genomic_DNA"/>
</dbReference>
<gene>
    <name evidence="2" type="ORF">AB0K95_03810</name>
</gene>
<accession>A0ABV3JA31</accession>
<name>A0ABV3JA31_9ACTN</name>
<keyword evidence="3" id="KW-1185">Reference proteome</keyword>
<protein>
    <recommendedName>
        <fullName evidence="4">MarR family transcriptional regulator</fullName>
    </recommendedName>
</protein>
<feature type="compositionally biased region" description="Pro residues" evidence="1">
    <location>
        <begin position="224"/>
        <end position="234"/>
    </location>
</feature>
<proteinExistence type="predicted"/>
<dbReference type="RefSeq" id="WP_364018377.1">
    <property type="nucleotide sequence ID" value="NZ_JBFATD010000001.1"/>
</dbReference>
<sequence>MPPDPAPAAVRRAVSPLDHRIEAVTGHDVDTLWAYRDRGVLDEPHAHLVDRHRELARAETGVTFYRVLLHRLSSGEFPVDSALLARIDRTVDQLKEAATARDAAVRGVLAALEPIETAAATPPAPGEKSLSTADQAALLAIAGGAKLHEHLLTGRMSVTTASGTRIPYAELQLLESAGLVSRDTRHPVHAGQPVALTVAGRAALFAARRPPTTQVPKPLARPGAWPPSTPARRR</sequence>
<evidence type="ECO:0000256" key="1">
    <source>
        <dbReference type="SAM" id="MobiDB-lite"/>
    </source>
</evidence>
<organism evidence="2 3">
    <name type="scientific">Streptomyces werraensis</name>
    <dbReference type="NCBI Taxonomy" id="68284"/>
    <lineage>
        <taxon>Bacteria</taxon>
        <taxon>Bacillati</taxon>
        <taxon>Actinomycetota</taxon>
        <taxon>Actinomycetes</taxon>
        <taxon>Kitasatosporales</taxon>
        <taxon>Streptomycetaceae</taxon>
        <taxon>Streptomyces</taxon>
    </lineage>
</organism>
<comment type="caution">
    <text evidence="2">The sequence shown here is derived from an EMBL/GenBank/DDBJ whole genome shotgun (WGS) entry which is preliminary data.</text>
</comment>
<evidence type="ECO:0000313" key="2">
    <source>
        <dbReference type="EMBL" id="MEV5244398.1"/>
    </source>
</evidence>
<feature type="region of interest" description="Disordered" evidence="1">
    <location>
        <begin position="208"/>
        <end position="234"/>
    </location>
</feature>
<evidence type="ECO:0000313" key="3">
    <source>
        <dbReference type="Proteomes" id="UP001552527"/>
    </source>
</evidence>